<sequence length="307" mass="35324">MKSFGSIMGNQDKLQARIDKIKRDVLKDPDVKEFLDAHQSELTTHMIDQDLNILQEYKDQQKHYTDNHKFEDCPNFVKGHVPSLYIENGRIKIKYTPCPCKIKHDEEKAFKNLITSYHMHHDTLNANLKDIHLDDHQRIEIAQEAEKVCNAITEGRSVKGFYIYGPFGTGKSFIIGAMANQLRTKKVPSTVVYLPEFIRALKSGIKDGSFEDKLKFVREANVLMLDDIGAEEVTPWVRDEIIGPVLHYRMVNELPTFFTSNFDLDELEHHLSITRGGAEATKAARILERIKTLATPFYLDGENYRNN</sequence>
<dbReference type="AlphaFoldDB" id="K9AVQ2"/>
<comment type="caution">
    <text evidence="3">The sequence shown here is derived from an EMBL/GenBank/DDBJ whole genome shotgun (WGS) entry which is preliminary data.</text>
</comment>
<protein>
    <submittedName>
        <fullName evidence="3">Primosomal protein DnaI</fullName>
    </submittedName>
</protein>
<dbReference type="CDD" id="cd00009">
    <property type="entry name" value="AAA"/>
    <property type="match status" value="1"/>
</dbReference>
<dbReference type="GO" id="GO:0006260">
    <property type="term" value="P:DNA replication"/>
    <property type="evidence" value="ECO:0007669"/>
    <property type="project" value="TreeGrafter"/>
</dbReference>
<dbReference type="PATRIC" id="fig|1229783.3.peg.218"/>
<feature type="domain" description="Primosomal DnaI N-terminal" evidence="2">
    <location>
        <begin position="1"/>
        <end position="95"/>
    </location>
</feature>
<dbReference type="Pfam" id="PF00308">
    <property type="entry name" value="Bac_DnaA"/>
    <property type="match status" value="1"/>
</dbReference>
<organism evidence="3 4">
    <name type="scientific">Staphylococcus massiliensis S46</name>
    <dbReference type="NCBI Taxonomy" id="1229783"/>
    <lineage>
        <taxon>Bacteria</taxon>
        <taxon>Bacillati</taxon>
        <taxon>Bacillota</taxon>
        <taxon>Bacilli</taxon>
        <taxon>Bacillales</taxon>
        <taxon>Staphylococcaceae</taxon>
        <taxon>Staphylococcus</taxon>
    </lineage>
</organism>
<dbReference type="OrthoDB" id="61127at2"/>
<dbReference type="GO" id="GO:0005524">
    <property type="term" value="F:ATP binding"/>
    <property type="evidence" value="ECO:0007669"/>
    <property type="project" value="InterPro"/>
</dbReference>
<dbReference type="eggNOG" id="COG1484">
    <property type="taxonomic scope" value="Bacteria"/>
</dbReference>
<name>K9AVQ2_9STAP</name>
<dbReference type="Pfam" id="PF07319">
    <property type="entry name" value="DnaI_N"/>
    <property type="match status" value="1"/>
</dbReference>
<dbReference type="Gene3D" id="3.40.50.300">
    <property type="entry name" value="P-loop containing nucleotide triphosphate hydrolases"/>
    <property type="match status" value="1"/>
</dbReference>
<feature type="domain" description="Chromosomal replication initiator protein DnaA ATPAse" evidence="1">
    <location>
        <begin position="147"/>
        <end position="228"/>
    </location>
</feature>
<evidence type="ECO:0000259" key="1">
    <source>
        <dbReference type="Pfam" id="PF00308"/>
    </source>
</evidence>
<evidence type="ECO:0000313" key="4">
    <source>
        <dbReference type="Proteomes" id="UP000009885"/>
    </source>
</evidence>
<dbReference type="PANTHER" id="PTHR30050:SF8">
    <property type="entry name" value="PRIMOSOMAL PROTEIN DNAI"/>
    <property type="match status" value="1"/>
</dbReference>
<evidence type="ECO:0000259" key="2">
    <source>
        <dbReference type="Pfam" id="PF07319"/>
    </source>
</evidence>
<dbReference type="InterPro" id="IPR013317">
    <property type="entry name" value="DnaA_dom"/>
</dbReference>
<reference evidence="3 4" key="1">
    <citation type="journal article" date="2013" name="Genome Announc.">
        <title>Genome Sequence of Staphylococcus massiliensis Strain S46, Isolated from the Surface of Healthy Human Skin.</title>
        <authorList>
            <person name="Srivastav R."/>
            <person name="Singh A."/>
            <person name="Jangir P.K."/>
            <person name="Kumari C."/>
            <person name="Muduli S."/>
            <person name="Sharma R."/>
        </authorList>
    </citation>
    <scope>NUCLEOTIDE SEQUENCE [LARGE SCALE GENOMIC DNA]</scope>
    <source>
        <strain evidence="3 4">S46</strain>
    </source>
</reference>
<gene>
    <name evidence="3" type="ORF">C273_01065</name>
</gene>
<dbReference type="Proteomes" id="UP000009885">
    <property type="component" value="Unassembled WGS sequence"/>
</dbReference>
<dbReference type="EMBL" id="AMSQ01000002">
    <property type="protein sequence ID" value="EKU50191.1"/>
    <property type="molecule type" value="Genomic_DNA"/>
</dbReference>
<dbReference type="InterPro" id="IPR027417">
    <property type="entry name" value="P-loop_NTPase"/>
</dbReference>
<dbReference type="SUPFAM" id="SSF52540">
    <property type="entry name" value="P-loop containing nucleoside triphosphate hydrolases"/>
    <property type="match status" value="1"/>
</dbReference>
<dbReference type="RefSeq" id="WP_009381892.1">
    <property type="nucleotide sequence ID" value="NZ_AMSQ01000002.1"/>
</dbReference>
<dbReference type="PANTHER" id="PTHR30050">
    <property type="entry name" value="CHROMOSOMAL REPLICATION INITIATOR PROTEIN DNAA"/>
    <property type="match status" value="1"/>
</dbReference>
<evidence type="ECO:0000313" key="3">
    <source>
        <dbReference type="EMBL" id="EKU50191.1"/>
    </source>
</evidence>
<dbReference type="InterPro" id="IPR009928">
    <property type="entry name" value="DnaI_N"/>
</dbReference>
<accession>K9AVQ2</accession>
<dbReference type="STRING" id="1229783.C273_01065"/>
<dbReference type="NCBIfam" id="NF006505">
    <property type="entry name" value="PRK08939.1"/>
    <property type="match status" value="1"/>
</dbReference>
<keyword evidence="4" id="KW-1185">Reference proteome</keyword>
<proteinExistence type="predicted"/>